<evidence type="ECO:0000313" key="1">
    <source>
        <dbReference type="EMBL" id="MDT7526342.1"/>
    </source>
</evidence>
<gene>
    <name evidence="1" type="ORF">NOG12_09660</name>
</gene>
<accession>A0ABU3KYF9</accession>
<evidence type="ECO:0000313" key="2">
    <source>
        <dbReference type="Proteomes" id="UP001305027"/>
    </source>
</evidence>
<keyword evidence="2" id="KW-1185">Reference proteome</keyword>
<dbReference type="RefSeq" id="WP_153827142.1">
    <property type="nucleotide sequence ID" value="NZ_JANFPJ010000018.1"/>
</dbReference>
<sequence>MDALKETSHRNICSEAEGRAVLRCRNSIPPDFLHFITLLEEGTHGSISFPNLKHVHTVARGLGFSESEQSFCRFLRPGLAGSFIKSLLPQFIEKAEAMFAGVEAQLVQGDSVDFLDSLVAPLAQLIGSDILGLHLPERDEYDFLSEIHCTEQMIEHLAPIRKLKQADASAGKLLDIISDSLRFNSANAPLIDKFKRLAEQDGKSFDELQASIFLLALGSTTPAELVGRFIAILMSNFKTDELQAFISLEVDNRVVQNIIRVFGNTQRLVRYSKIDQCYQAVDIHQINRREESLKEFDVSELLSSTPNLNFGAGSHACPGQWLALQLIPWFWQRTLKLLLLLDNYEIDYQIHYGYSLSYLIRLEAHRV</sequence>
<dbReference type="EMBL" id="JANFPJ010000018">
    <property type="protein sequence ID" value="MDT7526342.1"/>
    <property type="molecule type" value="Genomic_DNA"/>
</dbReference>
<name>A0ABU3KYF9_9GAMM</name>
<dbReference type="InterPro" id="IPR017972">
    <property type="entry name" value="Cyt_P450_CS"/>
</dbReference>
<evidence type="ECO:0008006" key="3">
    <source>
        <dbReference type="Google" id="ProtNLM"/>
    </source>
</evidence>
<dbReference type="Gene3D" id="1.10.630.10">
    <property type="entry name" value="Cytochrome P450"/>
    <property type="match status" value="1"/>
</dbReference>
<organism evidence="1 2">
    <name type="scientific">Pseudidiomarina fusca</name>
    <dbReference type="NCBI Taxonomy" id="2965078"/>
    <lineage>
        <taxon>Bacteria</taxon>
        <taxon>Pseudomonadati</taxon>
        <taxon>Pseudomonadota</taxon>
        <taxon>Gammaproteobacteria</taxon>
        <taxon>Alteromonadales</taxon>
        <taxon>Idiomarinaceae</taxon>
        <taxon>Pseudidiomarina</taxon>
    </lineage>
</organism>
<proteinExistence type="predicted"/>
<dbReference type="Proteomes" id="UP001305027">
    <property type="component" value="Unassembled WGS sequence"/>
</dbReference>
<reference evidence="1 2" key="1">
    <citation type="submission" date="2022-07" db="EMBL/GenBank/DDBJ databases">
        <title>Pseudidiomarina sp. nov, a marine bacterium isolated from Pacific Ocean.</title>
        <authorList>
            <person name="Wang Y."/>
        </authorList>
    </citation>
    <scope>NUCLEOTIDE SEQUENCE [LARGE SCALE GENOMIC DNA]</scope>
    <source>
        <strain evidence="1 2">GXY010</strain>
    </source>
</reference>
<protein>
    <recommendedName>
        <fullName evidence="3">Cytochrome P450</fullName>
    </recommendedName>
</protein>
<dbReference type="SUPFAM" id="SSF48264">
    <property type="entry name" value="Cytochrome P450"/>
    <property type="match status" value="1"/>
</dbReference>
<dbReference type="PROSITE" id="PS00086">
    <property type="entry name" value="CYTOCHROME_P450"/>
    <property type="match status" value="1"/>
</dbReference>
<dbReference type="InterPro" id="IPR036396">
    <property type="entry name" value="Cyt_P450_sf"/>
</dbReference>
<comment type="caution">
    <text evidence="1">The sequence shown here is derived from an EMBL/GenBank/DDBJ whole genome shotgun (WGS) entry which is preliminary data.</text>
</comment>